<keyword evidence="3" id="KW-1185">Reference proteome</keyword>
<dbReference type="OrthoDB" id="2677435at2759"/>
<feature type="region of interest" description="Disordered" evidence="1">
    <location>
        <begin position="1"/>
        <end position="49"/>
    </location>
</feature>
<organism evidence="2 3">
    <name type="scientific">Hydnomerulius pinastri MD-312</name>
    <dbReference type="NCBI Taxonomy" id="994086"/>
    <lineage>
        <taxon>Eukaryota</taxon>
        <taxon>Fungi</taxon>
        <taxon>Dikarya</taxon>
        <taxon>Basidiomycota</taxon>
        <taxon>Agaricomycotina</taxon>
        <taxon>Agaricomycetes</taxon>
        <taxon>Agaricomycetidae</taxon>
        <taxon>Boletales</taxon>
        <taxon>Boletales incertae sedis</taxon>
        <taxon>Leucogyrophana</taxon>
    </lineage>
</organism>
<feature type="region of interest" description="Disordered" evidence="1">
    <location>
        <begin position="349"/>
        <end position="387"/>
    </location>
</feature>
<feature type="non-terminal residue" evidence="2">
    <location>
        <position position="1"/>
    </location>
</feature>
<dbReference type="HOGENOM" id="CLU_408870_0_0_1"/>
<dbReference type="Proteomes" id="UP000053820">
    <property type="component" value="Unassembled WGS sequence"/>
</dbReference>
<proteinExistence type="predicted"/>
<accession>A0A0C9W5C9</accession>
<gene>
    <name evidence="2" type="ORF">HYDPIDRAFT_34851</name>
</gene>
<feature type="compositionally biased region" description="Low complexity" evidence="1">
    <location>
        <begin position="434"/>
        <end position="453"/>
    </location>
</feature>
<dbReference type="EMBL" id="KN840156">
    <property type="protein sequence ID" value="KIJ57721.1"/>
    <property type="molecule type" value="Genomic_DNA"/>
</dbReference>
<evidence type="ECO:0000313" key="2">
    <source>
        <dbReference type="EMBL" id="KIJ57721.1"/>
    </source>
</evidence>
<name>A0A0C9W5C9_9AGAM</name>
<feature type="compositionally biased region" description="Low complexity" evidence="1">
    <location>
        <begin position="227"/>
        <end position="242"/>
    </location>
</feature>
<feature type="region of interest" description="Disordered" evidence="1">
    <location>
        <begin position="429"/>
        <end position="496"/>
    </location>
</feature>
<dbReference type="AlphaFoldDB" id="A0A0C9W5C9"/>
<feature type="compositionally biased region" description="Basic and acidic residues" evidence="1">
    <location>
        <begin position="176"/>
        <end position="189"/>
    </location>
</feature>
<feature type="compositionally biased region" description="Acidic residues" evidence="1">
    <location>
        <begin position="123"/>
        <end position="143"/>
    </location>
</feature>
<evidence type="ECO:0000256" key="1">
    <source>
        <dbReference type="SAM" id="MobiDB-lite"/>
    </source>
</evidence>
<feature type="compositionally biased region" description="Basic and acidic residues" evidence="1">
    <location>
        <begin position="144"/>
        <end position="160"/>
    </location>
</feature>
<feature type="compositionally biased region" description="Basic residues" evidence="1">
    <location>
        <begin position="82"/>
        <end position="93"/>
    </location>
</feature>
<feature type="compositionally biased region" description="Polar residues" evidence="1">
    <location>
        <begin position="194"/>
        <end position="213"/>
    </location>
</feature>
<feature type="non-terminal residue" evidence="2">
    <location>
        <position position="687"/>
    </location>
</feature>
<feature type="compositionally biased region" description="Basic and acidic residues" evidence="1">
    <location>
        <begin position="37"/>
        <end position="49"/>
    </location>
</feature>
<evidence type="ECO:0000313" key="3">
    <source>
        <dbReference type="Proteomes" id="UP000053820"/>
    </source>
</evidence>
<feature type="region of interest" description="Disordered" evidence="1">
    <location>
        <begin position="66"/>
        <end position="287"/>
    </location>
</feature>
<reference evidence="2 3" key="1">
    <citation type="submission" date="2014-04" db="EMBL/GenBank/DDBJ databases">
        <title>Evolutionary Origins and Diversification of the Mycorrhizal Mutualists.</title>
        <authorList>
            <consortium name="DOE Joint Genome Institute"/>
            <consortium name="Mycorrhizal Genomics Consortium"/>
            <person name="Kohler A."/>
            <person name="Kuo A."/>
            <person name="Nagy L.G."/>
            <person name="Floudas D."/>
            <person name="Copeland A."/>
            <person name="Barry K.W."/>
            <person name="Cichocki N."/>
            <person name="Veneault-Fourrey C."/>
            <person name="LaButti K."/>
            <person name="Lindquist E.A."/>
            <person name="Lipzen A."/>
            <person name="Lundell T."/>
            <person name="Morin E."/>
            <person name="Murat C."/>
            <person name="Riley R."/>
            <person name="Ohm R."/>
            <person name="Sun H."/>
            <person name="Tunlid A."/>
            <person name="Henrissat B."/>
            <person name="Grigoriev I.V."/>
            <person name="Hibbett D.S."/>
            <person name="Martin F."/>
        </authorList>
    </citation>
    <scope>NUCLEOTIDE SEQUENCE [LARGE SCALE GENOMIC DNA]</scope>
    <source>
        <strain evidence="2 3">MD-312</strain>
    </source>
</reference>
<feature type="compositionally biased region" description="Polar residues" evidence="1">
    <location>
        <begin position="243"/>
        <end position="268"/>
    </location>
</feature>
<protein>
    <submittedName>
        <fullName evidence="2">Uncharacterized protein</fullName>
    </submittedName>
</protein>
<sequence>MSAVAVSPRRTRSKNTTTPPAAIVIQPKQKRRTKAQKAADDAKERSELDAKEAAALKGLERLAAMQKAMEEAEEQVATTRPKGIRPRPRPVKKKAQEEPTSVDGDSGQSVVREEESGLVLAAEAEEDDGLEAADADADGDLEMLSDHDADVENGTKDSKTRKNVAKPSLKASITQIRERLDAEADKPCDPVKNGDNTLPRAQSEKGNYLQSNGGKFALSGRIKNWASSGPTSTSSKSPSQNSHGSSSTQASPSIFSAFSRSTSGTSAGTPLVASHLGTDTEDPELIGGFADEDLLDDSQERAIAAAAHNKCKGKQPVKASNCFSITERSHLDKVPSNLNSRAGAKKVQALSGSLKRKHTGWHGEAVSADVVPDSEDGQSDNSSSEIEILDGNAMLVDSVLPSTIRIKQEPDSEFSTPLSKLFGTVGASMKQINTPASRTTTSTSATTSATQQRPSKKIKKEKKPSVVLVPDSEPSDGDDFSNDSTPLPSPPEGASDGYWVEKVFKSRSSYRNPDLPPPCQETRRWCKEFIPTVLLWCGQQNGIWMLTDANILLPPLAEIFSVVYPDVRYRVTARGSVFGVVTQRIIEWRSNFGSTALAIMNDFFTRNKDVDRTDLAKALRHKCTFTYQDMDNPVKEEAFRSVFVLQLLATGHIHAVIGHVDVPSLNMKKLALCGVSGAVSVSCAALE</sequence>